<proteinExistence type="predicted"/>
<organism evidence="1 2">
    <name type="scientific">Pluteus cervinus</name>
    <dbReference type="NCBI Taxonomy" id="181527"/>
    <lineage>
        <taxon>Eukaryota</taxon>
        <taxon>Fungi</taxon>
        <taxon>Dikarya</taxon>
        <taxon>Basidiomycota</taxon>
        <taxon>Agaricomycotina</taxon>
        <taxon>Agaricomycetes</taxon>
        <taxon>Agaricomycetidae</taxon>
        <taxon>Agaricales</taxon>
        <taxon>Pluteineae</taxon>
        <taxon>Pluteaceae</taxon>
        <taxon>Pluteus</taxon>
    </lineage>
</organism>
<protein>
    <submittedName>
        <fullName evidence="1">Uncharacterized protein</fullName>
    </submittedName>
</protein>
<sequence length="239" mass="26405">MIQQQSSIVCPLSAFTTTPQPQPPTPTPTQPTHNALVVFIPNRLYLHQRPPPPPPPPTPTHPRSTFPFCAPHKRDHLRVFFLHPGGRHLVGRGDTIVTQSTLPPPHPRIHGVPNIPVKASLRFRIPSSSLSIYIASRSNTRPHTRLTSPRVPPSLPPFTPPPPPSHPPVDPPTTASPLLSSRSHRPVICYPSVVFFFASISVSVSLSLSHTHLVSYIIIIIPHPIIIHHHAYALRPYLT</sequence>
<evidence type="ECO:0000313" key="2">
    <source>
        <dbReference type="Proteomes" id="UP000308600"/>
    </source>
</evidence>
<gene>
    <name evidence="1" type="ORF">BDN72DRAFT_897603</name>
</gene>
<dbReference type="Proteomes" id="UP000308600">
    <property type="component" value="Unassembled WGS sequence"/>
</dbReference>
<evidence type="ECO:0000313" key="1">
    <source>
        <dbReference type="EMBL" id="TFK69062.1"/>
    </source>
</evidence>
<keyword evidence="2" id="KW-1185">Reference proteome</keyword>
<accession>A0ACD3AU28</accession>
<name>A0ACD3AU28_9AGAR</name>
<reference evidence="1 2" key="1">
    <citation type="journal article" date="2019" name="Nat. Ecol. Evol.">
        <title>Megaphylogeny resolves global patterns of mushroom evolution.</title>
        <authorList>
            <person name="Varga T."/>
            <person name="Krizsan K."/>
            <person name="Foldi C."/>
            <person name="Dima B."/>
            <person name="Sanchez-Garcia M."/>
            <person name="Sanchez-Ramirez S."/>
            <person name="Szollosi G.J."/>
            <person name="Szarkandi J.G."/>
            <person name="Papp V."/>
            <person name="Albert L."/>
            <person name="Andreopoulos W."/>
            <person name="Angelini C."/>
            <person name="Antonin V."/>
            <person name="Barry K.W."/>
            <person name="Bougher N.L."/>
            <person name="Buchanan P."/>
            <person name="Buyck B."/>
            <person name="Bense V."/>
            <person name="Catcheside P."/>
            <person name="Chovatia M."/>
            <person name="Cooper J."/>
            <person name="Damon W."/>
            <person name="Desjardin D."/>
            <person name="Finy P."/>
            <person name="Geml J."/>
            <person name="Haridas S."/>
            <person name="Hughes K."/>
            <person name="Justo A."/>
            <person name="Karasinski D."/>
            <person name="Kautmanova I."/>
            <person name="Kiss B."/>
            <person name="Kocsube S."/>
            <person name="Kotiranta H."/>
            <person name="LaButti K.M."/>
            <person name="Lechner B.E."/>
            <person name="Liimatainen K."/>
            <person name="Lipzen A."/>
            <person name="Lukacs Z."/>
            <person name="Mihaltcheva S."/>
            <person name="Morgado L.N."/>
            <person name="Niskanen T."/>
            <person name="Noordeloos M.E."/>
            <person name="Ohm R.A."/>
            <person name="Ortiz-Santana B."/>
            <person name="Ovrebo C."/>
            <person name="Racz N."/>
            <person name="Riley R."/>
            <person name="Savchenko A."/>
            <person name="Shiryaev A."/>
            <person name="Soop K."/>
            <person name="Spirin V."/>
            <person name="Szebenyi C."/>
            <person name="Tomsovsky M."/>
            <person name="Tulloss R.E."/>
            <person name="Uehling J."/>
            <person name="Grigoriev I.V."/>
            <person name="Vagvolgyi C."/>
            <person name="Papp T."/>
            <person name="Martin F.M."/>
            <person name="Miettinen O."/>
            <person name="Hibbett D.S."/>
            <person name="Nagy L.G."/>
        </authorList>
    </citation>
    <scope>NUCLEOTIDE SEQUENCE [LARGE SCALE GENOMIC DNA]</scope>
    <source>
        <strain evidence="1 2">NL-1719</strain>
    </source>
</reference>
<dbReference type="EMBL" id="ML208338">
    <property type="protein sequence ID" value="TFK69062.1"/>
    <property type="molecule type" value="Genomic_DNA"/>
</dbReference>